<reference evidence="1 2" key="1">
    <citation type="submission" date="2018-05" db="EMBL/GenBank/DDBJ databases">
        <authorList>
            <consortium name="PulseNet: The National Subtyping Network for Foodborne Disease Surveillance"/>
            <person name="Tarr C.L."/>
            <person name="Trees E."/>
            <person name="Katz L.S."/>
            <person name="Carleton-Romer H.A."/>
            <person name="Stroika S."/>
            <person name="Kucerova Z."/>
            <person name="Roache K.F."/>
            <person name="Sabol A.L."/>
            <person name="Besser J."/>
            <person name="Gerner-Smidt P."/>
        </authorList>
    </citation>
    <scope>NUCLEOTIDE SEQUENCE [LARGE SCALE GENOMIC DNA]</scope>
    <source>
        <strain evidence="1 2">20110455</strain>
    </source>
</reference>
<proteinExistence type="predicted"/>
<gene>
    <name evidence="1" type="ORF">YZ36_06220</name>
</gene>
<dbReference type="RefSeq" id="WP_041570265.1">
    <property type="nucleotide sequence ID" value="NZ_BTFO01000005.1"/>
</dbReference>
<organism evidence="1 2">
    <name type="scientific">Campylobacter lari</name>
    <dbReference type="NCBI Taxonomy" id="201"/>
    <lineage>
        <taxon>Bacteria</taxon>
        <taxon>Pseudomonadati</taxon>
        <taxon>Campylobacterota</taxon>
        <taxon>Epsilonproteobacteria</taxon>
        <taxon>Campylobacterales</taxon>
        <taxon>Campylobacteraceae</taxon>
        <taxon>Campylobacter</taxon>
    </lineage>
</organism>
<protein>
    <recommendedName>
        <fullName evidence="3">TPM domain-containing protein</fullName>
    </recommendedName>
</protein>
<evidence type="ECO:0008006" key="3">
    <source>
        <dbReference type="Google" id="ProtNLM"/>
    </source>
</evidence>
<name>A0A5L4YH02_CAMLA</name>
<dbReference type="Proteomes" id="UP000405656">
    <property type="component" value="Unassembled WGS sequence"/>
</dbReference>
<dbReference type="AlphaFoldDB" id="A0A5L4YH02"/>
<sequence>MKNLFKGGFLTAIFMCFATFLQAEILLNENILNTFVEQNISTTSKEIKKTTGVDIALALSDKKSFDELKKYESNLTKPYILLVLSKASHRVDIFASEDAMKYFDKEGVLSPYPEKGTILPILANPKQKDIYNAAIFNGYADIADQIMSYFNLKPYYGNSNKDTLNIMRILIYGIVCIAILMLVQRRFKRKKCNGK</sequence>
<evidence type="ECO:0000313" key="1">
    <source>
        <dbReference type="EMBL" id="EAK0451572.1"/>
    </source>
</evidence>
<dbReference type="OrthoDB" id="5362685at2"/>
<comment type="caution">
    <text evidence="1">The sequence shown here is derived from an EMBL/GenBank/DDBJ whole genome shotgun (WGS) entry which is preliminary data.</text>
</comment>
<dbReference type="EMBL" id="AACCWZ010000008">
    <property type="protein sequence ID" value="EAK0451572.1"/>
    <property type="molecule type" value="Genomic_DNA"/>
</dbReference>
<evidence type="ECO:0000313" key="2">
    <source>
        <dbReference type="Proteomes" id="UP000405656"/>
    </source>
</evidence>
<accession>A0A5L4YH02</accession>